<accession>A0A8S0Z985</accession>
<dbReference type="OrthoDB" id="422540at2759"/>
<dbReference type="PANTHER" id="PTHR38681">
    <property type="entry name" value="RETROVIRUS-RELATED POL POLYPROTEIN FROM TRANSPOSON 412-LIKE PROTEIN-RELATED"/>
    <property type="match status" value="1"/>
</dbReference>
<organism evidence="2 3">
    <name type="scientific">Arctia plantaginis</name>
    <name type="common">Wood tiger moth</name>
    <name type="synonym">Phalaena plantaginis</name>
    <dbReference type="NCBI Taxonomy" id="874455"/>
    <lineage>
        <taxon>Eukaryota</taxon>
        <taxon>Metazoa</taxon>
        <taxon>Ecdysozoa</taxon>
        <taxon>Arthropoda</taxon>
        <taxon>Hexapoda</taxon>
        <taxon>Insecta</taxon>
        <taxon>Pterygota</taxon>
        <taxon>Neoptera</taxon>
        <taxon>Endopterygota</taxon>
        <taxon>Lepidoptera</taxon>
        <taxon>Glossata</taxon>
        <taxon>Ditrysia</taxon>
        <taxon>Noctuoidea</taxon>
        <taxon>Erebidae</taxon>
        <taxon>Arctiinae</taxon>
        <taxon>Arctia</taxon>
    </lineage>
</organism>
<evidence type="ECO:0000313" key="2">
    <source>
        <dbReference type="EMBL" id="CAB3228449.1"/>
    </source>
</evidence>
<gene>
    <name evidence="2" type="ORF">APLA_LOCUS3608</name>
</gene>
<name>A0A8S0Z985_ARCPL</name>
<feature type="compositionally biased region" description="Polar residues" evidence="1">
    <location>
        <begin position="87"/>
        <end position="102"/>
    </location>
</feature>
<feature type="region of interest" description="Disordered" evidence="1">
    <location>
        <begin position="82"/>
        <end position="102"/>
    </location>
</feature>
<comment type="caution">
    <text evidence="2">The sequence shown here is derived from an EMBL/GenBank/DDBJ whole genome shotgun (WGS) entry which is preliminary data.</text>
</comment>
<reference evidence="2 3" key="1">
    <citation type="submission" date="2020-04" db="EMBL/GenBank/DDBJ databases">
        <authorList>
            <person name="Wallbank WR R."/>
            <person name="Pardo Diaz C."/>
            <person name="Kozak K."/>
            <person name="Martin S."/>
            <person name="Jiggins C."/>
            <person name="Moest M."/>
            <person name="Warren A I."/>
            <person name="Byers J.R.P. K."/>
            <person name="Montejo-Kovacevich G."/>
            <person name="Yen C E."/>
        </authorList>
    </citation>
    <scope>NUCLEOTIDE SEQUENCE [LARGE SCALE GENOMIC DNA]</scope>
</reference>
<evidence type="ECO:0000313" key="3">
    <source>
        <dbReference type="Proteomes" id="UP000494106"/>
    </source>
</evidence>
<dbReference type="AlphaFoldDB" id="A0A8S0Z985"/>
<protein>
    <submittedName>
        <fullName evidence="2">Uncharacterized protein</fullName>
    </submittedName>
</protein>
<dbReference type="PANTHER" id="PTHR38681:SF1">
    <property type="entry name" value="RETROVIRUS-RELATED POL POLYPROTEIN FROM TRANSPOSON 412-LIKE PROTEIN"/>
    <property type="match status" value="1"/>
</dbReference>
<evidence type="ECO:0000256" key="1">
    <source>
        <dbReference type="SAM" id="MobiDB-lite"/>
    </source>
</evidence>
<dbReference type="Proteomes" id="UP000494106">
    <property type="component" value="Unassembled WGS sequence"/>
</dbReference>
<keyword evidence="3" id="KW-1185">Reference proteome</keyword>
<proteinExistence type="predicted"/>
<dbReference type="EMBL" id="CADEBC010000346">
    <property type="protein sequence ID" value="CAB3228449.1"/>
    <property type="molecule type" value="Genomic_DNA"/>
</dbReference>
<sequence>MADLRPSSASNYSKPTPLVLKNSHTSSHVFIRDNTVHRSLQPLYTGPYKVIDRAEDNKTVIIDVKGRRTTVSFDRIKPTFVEEDTSKNQQNRTSLQESNSRI</sequence>